<evidence type="ECO:0000256" key="1">
    <source>
        <dbReference type="ARBA" id="ARBA00006018"/>
    </source>
</evidence>
<dbReference type="NCBIfam" id="TIGR00074">
    <property type="entry name" value="hypC_hupF"/>
    <property type="match status" value="1"/>
</dbReference>
<dbReference type="PRINTS" id="PR00445">
    <property type="entry name" value="HUPFHYPC"/>
</dbReference>
<dbReference type="InterPro" id="IPR019812">
    <property type="entry name" value="Hydgase_assmbl_chp_CS"/>
</dbReference>
<dbReference type="InterPro" id="IPR001109">
    <property type="entry name" value="Hydrogenase_HupF/HypC"/>
</dbReference>
<keyword evidence="3" id="KW-1185">Reference proteome</keyword>
<dbReference type="SUPFAM" id="SSF159127">
    <property type="entry name" value="HupF/HypC-like"/>
    <property type="match status" value="1"/>
</dbReference>
<reference evidence="2 3" key="1">
    <citation type="journal article" date="2023" name="ISME J.">
        <title>Cultivation and genomic characterization of novel and ubiquitous marine nitrite-oxidizing bacteria from the Nitrospirales.</title>
        <authorList>
            <person name="Mueller A.J."/>
            <person name="Daebeler A."/>
            <person name="Herbold C.W."/>
            <person name="Kirkegaard R.H."/>
            <person name="Daims H."/>
        </authorList>
    </citation>
    <scope>NUCLEOTIDE SEQUENCE [LARGE SCALE GENOMIC DNA]</scope>
    <source>
        <strain evidence="2 3">EB</strain>
    </source>
</reference>
<evidence type="ECO:0000313" key="2">
    <source>
        <dbReference type="EMBL" id="MDT7042841.1"/>
    </source>
</evidence>
<dbReference type="Gene3D" id="2.30.30.140">
    <property type="match status" value="1"/>
</dbReference>
<name>A0ABU3K8X3_9BACT</name>
<dbReference type="Proteomes" id="UP001250932">
    <property type="component" value="Unassembled WGS sequence"/>
</dbReference>
<accession>A0ABU3K8X3</accession>
<proteinExistence type="inferred from homology"/>
<protein>
    <submittedName>
        <fullName evidence="2">HypC/HybG/HupF family hydrogenase formation chaperone</fullName>
    </submittedName>
</protein>
<evidence type="ECO:0000313" key="3">
    <source>
        <dbReference type="Proteomes" id="UP001250932"/>
    </source>
</evidence>
<dbReference type="EMBL" id="JAQOUE010000001">
    <property type="protein sequence ID" value="MDT7042841.1"/>
    <property type="molecule type" value="Genomic_DNA"/>
</dbReference>
<dbReference type="PANTHER" id="PTHR35177:SF2">
    <property type="entry name" value="HYDROGENASE MATURATION FACTOR HYBG"/>
    <property type="match status" value="1"/>
</dbReference>
<gene>
    <name evidence="2" type="ORF">PPG34_10795</name>
</gene>
<sequence>MCLAIPGQIQSIEEGELRNGCVSFGGMVKDVCLAFVPEAQVGDYVIVHVGFAISKVDEVAAKETLAMYEDSGRDEE</sequence>
<dbReference type="PROSITE" id="PS01097">
    <property type="entry name" value="HUPF_HYPC"/>
    <property type="match status" value="1"/>
</dbReference>
<dbReference type="RefSeq" id="WP_313833300.1">
    <property type="nucleotide sequence ID" value="NZ_JAQOUE010000001.1"/>
</dbReference>
<dbReference type="PANTHER" id="PTHR35177">
    <property type="entry name" value="HYDROGENASE MATURATION FACTOR HYBG"/>
    <property type="match status" value="1"/>
</dbReference>
<comment type="caution">
    <text evidence="2">The sequence shown here is derived from an EMBL/GenBank/DDBJ whole genome shotgun (WGS) entry which is preliminary data.</text>
</comment>
<comment type="similarity">
    <text evidence="1">Belongs to the HupF/HypC family.</text>
</comment>
<dbReference type="Pfam" id="PF01455">
    <property type="entry name" value="HupF_HypC"/>
    <property type="match status" value="1"/>
</dbReference>
<organism evidence="2 3">
    <name type="scientific">Candidatus Nitronereus thalassa</name>
    <dbReference type="NCBI Taxonomy" id="3020898"/>
    <lineage>
        <taxon>Bacteria</taxon>
        <taxon>Pseudomonadati</taxon>
        <taxon>Nitrospirota</taxon>
        <taxon>Nitrospiria</taxon>
        <taxon>Nitrospirales</taxon>
        <taxon>Nitrospiraceae</taxon>
        <taxon>Candidatus Nitronereus</taxon>
    </lineage>
</organism>